<keyword evidence="3" id="KW-0732">Signal</keyword>
<evidence type="ECO:0000256" key="1">
    <source>
        <dbReference type="SAM" id="MobiDB-lite"/>
    </source>
</evidence>
<dbReference type="AlphaFoldDB" id="A0A7E6CRQ7"/>
<dbReference type="Proteomes" id="UP000504628">
    <property type="component" value="Chromosome 13"/>
</dbReference>
<sequence>MPLQVLLLLTLLGPGSSFQPWDTWEDVAKQAPGHLFARARRQVDPGDDDFDMYDVSYNTDPPEMLGNDDAEAVTPSPNLQAVTGLPGQGDTAGPGTPEPATLGGARGESAGPDAGGATIGDLGTEFVTVGIPITPVFLPQKLVTSIPPIMEASSTQGAPPTELASVSALFMGPAATEALSTQPVATEALTTQPVATEALTTQPVATEAPSTQPATPRDLTTAHPVPSDPPGGTAVAVSTSSGGSIKQQELSQALSPRSPVSSSPAGGLDYIPVKHCLLAILVLALVATTFLVCTVVLAVRLSRKNHMYPVRNYSPTEMVCISALLPEGEEGPAVTANGSLPAAKKPGRREGSGEDREGDDLTLHSFLP</sequence>
<dbReference type="GeneID" id="114510080"/>
<dbReference type="PANTHER" id="PTHR17384">
    <property type="entry name" value="P-SELECTIN GLYCOPROTEIN LIGAND-1"/>
    <property type="match status" value="1"/>
</dbReference>
<keyword evidence="2" id="KW-1133">Transmembrane helix</keyword>
<feature type="chain" id="PRO_5028989792" evidence="3">
    <location>
        <begin position="18"/>
        <end position="368"/>
    </location>
</feature>
<gene>
    <name evidence="5" type="primary">SELPLG</name>
</gene>
<dbReference type="GO" id="GO:0050901">
    <property type="term" value="P:leukocyte tethering or rolling"/>
    <property type="evidence" value="ECO:0007669"/>
    <property type="project" value="TreeGrafter"/>
</dbReference>
<feature type="compositionally biased region" description="Polar residues" evidence="1">
    <location>
        <begin position="200"/>
        <end position="214"/>
    </location>
</feature>
<dbReference type="RefSeq" id="XP_035869680.1">
    <property type="nucleotide sequence ID" value="XM_036013787.1"/>
</dbReference>
<keyword evidence="2" id="KW-0472">Membrane</keyword>
<dbReference type="GO" id="GO:0005886">
    <property type="term" value="C:plasma membrane"/>
    <property type="evidence" value="ECO:0007669"/>
    <property type="project" value="TreeGrafter"/>
</dbReference>
<evidence type="ECO:0000256" key="3">
    <source>
        <dbReference type="SAM" id="SignalP"/>
    </source>
</evidence>
<accession>A0A7E6CRQ7</accession>
<reference evidence="5" key="1">
    <citation type="submission" date="2025-08" db="UniProtKB">
        <authorList>
            <consortium name="RefSeq"/>
        </authorList>
    </citation>
    <scope>IDENTIFICATION</scope>
    <source>
        <tissue evidence="5">Muscle</tissue>
    </source>
</reference>
<feature type="signal peptide" evidence="3">
    <location>
        <begin position="1"/>
        <end position="17"/>
    </location>
</feature>
<dbReference type="PANTHER" id="PTHR17384:SF7">
    <property type="entry name" value="P-SELECTIN GLYCOPROTEIN LIGAND 1"/>
    <property type="match status" value="1"/>
</dbReference>
<feature type="region of interest" description="Disordered" evidence="1">
    <location>
        <begin position="332"/>
        <end position="368"/>
    </location>
</feature>
<feature type="region of interest" description="Disordered" evidence="1">
    <location>
        <begin position="83"/>
        <end position="113"/>
    </location>
</feature>
<feature type="transmembrane region" description="Helical" evidence="2">
    <location>
        <begin position="277"/>
        <end position="299"/>
    </location>
</feature>
<evidence type="ECO:0000313" key="4">
    <source>
        <dbReference type="Proteomes" id="UP000504628"/>
    </source>
</evidence>
<feature type="compositionally biased region" description="Polar residues" evidence="1">
    <location>
        <begin position="236"/>
        <end position="264"/>
    </location>
</feature>
<dbReference type="CTD" id="6404"/>
<evidence type="ECO:0000256" key="2">
    <source>
        <dbReference type="SAM" id="Phobius"/>
    </source>
</evidence>
<organism evidence="4 5">
    <name type="scientific">Phyllostomus discolor</name>
    <name type="common">pale spear-nosed bat</name>
    <dbReference type="NCBI Taxonomy" id="89673"/>
    <lineage>
        <taxon>Eukaryota</taxon>
        <taxon>Metazoa</taxon>
        <taxon>Chordata</taxon>
        <taxon>Craniata</taxon>
        <taxon>Vertebrata</taxon>
        <taxon>Euteleostomi</taxon>
        <taxon>Mammalia</taxon>
        <taxon>Eutheria</taxon>
        <taxon>Laurasiatheria</taxon>
        <taxon>Chiroptera</taxon>
        <taxon>Yangochiroptera</taxon>
        <taxon>Phyllostomidae</taxon>
        <taxon>Phyllostominae</taxon>
        <taxon>Phyllostomus</taxon>
    </lineage>
</organism>
<feature type="compositionally biased region" description="Basic and acidic residues" evidence="1">
    <location>
        <begin position="348"/>
        <end position="362"/>
    </location>
</feature>
<keyword evidence="2" id="KW-0812">Transmembrane</keyword>
<protein>
    <submittedName>
        <fullName evidence="5">P-selectin glycoprotein ligand 1 isoform X2</fullName>
    </submittedName>
</protein>
<dbReference type="InterPro" id="IPR026195">
    <property type="entry name" value="PSGL-1"/>
</dbReference>
<keyword evidence="4" id="KW-1185">Reference proteome</keyword>
<name>A0A7E6CRQ7_9CHIR</name>
<feature type="region of interest" description="Disordered" evidence="1">
    <location>
        <begin position="200"/>
        <end position="264"/>
    </location>
</feature>
<evidence type="ECO:0000313" key="5">
    <source>
        <dbReference type="RefSeq" id="XP_035869680.1"/>
    </source>
</evidence>
<proteinExistence type="predicted"/>